<evidence type="ECO:0000256" key="8">
    <source>
        <dbReference type="ARBA" id="ARBA00023014"/>
    </source>
</evidence>
<keyword evidence="6" id="KW-0663">Pyridoxal phosphate</keyword>
<keyword evidence="12" id="KW-0032">Aminotransferase</keyword>
<evidence type="ECO:0000256" key="9">
    <source>
        <dbReference type="ARBA" id="ARBA00050776"/>
    </source>
</evidence>
<keyword evidence="8" id="KW-0411">Iron-sulfur</keyword>
<dbReference type="PANTHER" id="PTHR11601:SF34">
    <property type="entry name" value="CYSTEINE DESULFURASE"/>
    <property type="match status" value="1"/>
</dbReference>
<feature type="domain" description="Aminotransferase class V" evidence="11">
    <location>
        <begin position="4"/>
        <end position="359"/>
    </location>
</feature>
<keyword evidence="5" id="KW-0479">Metal-binding</keyword>
<dbReference type="EMBL" id="BMOD01000002">
    <property type="protein sequence ID" value="GGJ22468.1"/>
    <property type="molecule type" value="Genomic_DNA"/>
</dbReference>
<comment type="caution">
    <text evidence="12">The sequence shown here is derived from an EMBL/GenBank/DDBJ whole genome shotgun (WGS) entry which is preliminary data.</text>
</comment>
<dbReference type="Gene3D" id="3.40.640.10">
    <property type="entry name" value="Type I PLP-dependent aspartate aminotransferase-like (Major domain)"/>
    <property type="match status" value="1"/>
</dbReference>
<dbReference type="InterPro" id="IPR000192">
    <property type="entry name" value="Aminotrans_V_dom"/>
</dbReference>
<sequence length="374" mass="40079">MQAYLDYAATTPMSQTALQAYQKAALVLGNASSVHRAGQHARELLEEGRVWLAESMGAHPLEVILNSGGTEGDNHVFWSVAQQFEKGHIITSSIEHSAVLAPARFLEATGRFQVTYLTPDRWGRVHPEQVKEALRSDTVLVSIMHANNEVGSVQDIQQIAAYAREKGVLVHTDAVQSLGILPVDVHAWGVDYASFSAHKFYGPTGVGMLYVRRGLELAPHMMAGHQEKGFRGGTHNVTGVYAAGAAAREAVLEQPETHAQLTALKQHLQEGLQGIEGTFFNHAPDSSPKVLSVTVQGADGEALLMNLDLEGVYVSAGSACSAGTMQASHVLLALGLSEEDARSSLRFSLGKGVTAAEIDFAIEGFKAAVSRSRF</sequence>
<evidence type="ECO:0000256" key="3">
    <source>
        <dbReference type="ARBA" id="ARBA00012239"/>
    </source>
</evidence>
<evidence type="ECO:0000313" key="13">
    <source>
        <dbReference type="Proteomes" id="UP000632222"/>
    </source>
</evidence>
<evidence type="ECO:0000256" key="1">
    <source>
        <dbReference type="ARBA" id="ARBA00001933"/>
    </source>
</evidence>
<dbReference type="InterPro" id="IPR020578">
    <property type="entry name" value="Aminotrans_V_PyrdxlP_BS"/>
</dbReference>
<name>A0ABQ2CYK9_9DEIO</name>
<dbReference type="Gene3D" id="1.10.260.50">
    <property type="match status" value="1"/>
</dbReference>
<dbReference type="InterPro" id="IPR016454">
    <property type="entry name" value="Cysteine_dSase"/>
</dbReference>
<evidence type="ECO:0000256" key="7">
    <source>
        <dbReference type="ARBA" id="ARBA00023004"/>
    </source>
</evidence>
<proteinExistence type="inferred from homology"/>
<dbReference type="RefSeq" id="WP_188999691.1">
    <property type="nucleotide sequence ID" value="NZ_BMOD01000002.1"/>
</dbReference>
<gene>
    <name evidence="12" type="ORF">GCM10008938_05910</name>
</gene>
<protein>
    <recommendedName>
        <fullName evidence="3">cysteine desulfurase</fullName>
        <ecNumber evidence="3">2.8.1.7</ecNumber>
    </recommendedName>
</protein>
<comment type="catalytic activity">
    <reaction evidence="9">
        <text>(sulfur carrier)-H + L-cysteine = (sulfur carrier)-SH + L-alanine</text>
        <dbReference type="Rhea" id="RHEA:43892"/>
        <dbReference type="Rhea" id="RHEA-COMP:14737"/>
        <dbReference type="Rhea" id="RHEA-COMP:14739"/>
        <dbReference type="ChEBI" id="CHEBI:29917"/>
        <dbReference type="ChEBI" id="CHEBI:35235"/>
        <dbReference type="ChEBI" id="CHEBI:57972"/>
        <dbReference type="ChEBI" id="CHEBI:64428"/>
        <dbReference type="EC" id="2.8.1.7"/>
    </reaction>
</comment>
<evidence type="ECO:0000256" key="5">
    <source>
        <dbReference type="ARBA" id="ARBA00022723"/>
    </source>
</evidence>
<dbReference type="PANTHER" id="PTHR11601">
    <property type="entry name" value="CYSTEINE DESULFURYLASE FAMILY MEMBER"/>
    <property type="match status" value="1"/>
</dbReference>
<comment type="cofactor">
    <cofactor evidence="1 10">
        <name>pyridoxal 5'-phosphate</name>
        <dbReference type="ChEBI" id="CHEBI:597326"/>
    </cofactor>
</comment>
<dbReference type="InterPro" id="IPR015424">
    <property type="entry name" value="PyrdxlP-dep_Trfase"/>
</dbReference>
<keyword evidence="7" id="KW-0408">Iron</keyword>
<reference evidence="13" key="1">
    <citation type="journal article" date="2019" name="Int. J. Syst. Evol. Microbiol.">
        <title>The Global Catalogue of Microorganisms (GCM) 10K type strain sequencing project: providing services to taxonomists for standard genome sequencing and annotation.</title>
        <authorList>
            <consortium name="The Broad Institute Genomics Platform"/>
            <consortium name="The Broad Institute Genome Sequencing Center for Infectious Disease"/>
            <person name="Wu L."/>
            <person name="Ma J."/>
        </authorList>
    </citation>
    <scope>NUCLEOTIDE SEQUENCE [LARGE SCALE GENOMIC DNA]</scope>
    <source>
        <strain evidence="13">JCM 14370</strain>
    </source>
</reference>
<keyword evidence="13" id="KW-1185">Reference proteome</keyword>
<dbReference type="InterPro" id="IPR015422">
    <property type="entry name" value="PyrdxlP-dep_Trfase_small"/>
</dbReference>
<evidence type="ECO:0000256" key="4">
    <source>
        <dbReference type="ARBA" id="ARBA00022679"/>
    </source>
</evidence>
<accession>A0ABQ2CYK9</accession>
<evidence type="ECO:0000256" key="2">
    <source>
        <dbReference type="ARBA" id="ARBA00006490"/>
    </source>
</evidence>
<dbReference type="PROSITE" id="PS00595">
    <property type="entry name" value="AA_TRANSFER_CLASS_5"/>
    <property type="match status" value="1"/>
</dbReference>
<evidence type="ECO:0000256" key="6">
    <source>
        <dbReference type="ARBA" id="ARBA00022898"/>
    </source>
</evidence>
<dbReference type="PIRSF" id="PIRSF005572">
    <property type="entry name" value="NifS"/>
    <property type="match status" value="1"/>
</dbReference>
<dbReference type="EC" id="2.8.1.7" evidence="3"/>
<organism evidence="12 13">
    <name type="scientific">Deinococcus roseus</name>
    <dbReference type="NCBI Taxonomy" id="392414"/>
    <lineage>
        <taxon>Bacteria</taxon>
        <taxon>Thermotogati</taxon>
        <taxon>Deinococcota</taxon>
        <taxon>Deinococci</taxon>
        <taxon>Deinococcales</taxon>
        <taxon>Deinococcaceae</taxon>
        <taxon>Deinococcus</taxon>
    </lineage>
</organism>
<dbReference type="GO" id="GO:0008483">
    <property type="term" value="F:transaminase activity"/>
    <property type="evidence" value="ECO:0007669"/>
    <property type="project" value="UniProtKB-KW"/>
</dbReference>
<dbReference type="Gene3D" id="3.90.1150.10">
    <property type="entry name" value="Aspartate Aminotransferase, domain 1"/>
    <property type="match status" value="1"/>
</dbReference>
<comment type="similarity">
    <text evidence="2">Belongs to the class-V pyridoxal-phosphate-dependent aminotransferase family. NifS/IscS subfamily.</text>
</comment>
<dbReference type="Pfam" id="PF00266">
    <property type="entry name" value="Aminotran_5"/>
    <property type="match status" value="1"/>
</dbReference>
<dbReference type="Proteomes" id="UP000632222">
    <property type="component" value="Unassembled WGS sequence"/>
</dbReference>
<evidence type="ECO:0000313" key="12">
    <source>
        <dbReference type="EMBL" id="GGJ22468.1"/>
    </source>
</evidence>
<dbReference type="InterPro" id="IPR015421">
    <property type="entry name" value="PyrdxlP-dep_Trfase_major"/>
</dbReference>
<evidence type="ECO:0000256" key="10">
    <source>
        <dbReference type="RuleBase" id="RU004504"/>
    </source>
</evidence>
<keyword evidence="4" id="KW-0808">Transferase</keyword>
<dbReference type="SUPFAM" id="SSF53383">
    <property type="entry name" value="PLP-dependent transferases"/>
    <property type="match status" value="1"/>
</dbReference>
<evidence type="ECO:0000259" key="11">
    <source>
        <dbReference type="Pfam" id="PF00266"/>
    </source>
</evidence>